<accession>A0A6J5YR57</accession>
<protein>
    <submittedName>
        <fullName evidence="1">Unannotated protein</fullName>
    </submittedName>
</protein>
<name>A0A6J5YR57_9ZZZZ</name>
<sequence length="405" mass="44362">MGRSTVRVYQERWFPFGNLPAALNEFEAKTGIATELVWDFVGVGTLEHMFDQMTESFHSPDPAFDLICNDEVILQQMGDLNLVEDLAPRMRAHNLNLDDVTQATRQAAMQGEKVLGLPCVNVSGSLLYRRDLFEKYGLQIPQTWEELKSVAAELQSAVRADGQSDFYGFETRGAAGGGHSVWTIGSFLGSFGARWIDADGKACSPDERHFAALNTYLDILNTVSPPEQGMMSFPEIRRDFAAGRAGIIMDVGMEYAHVLGTNPELAERSGVALVPAGPAGRAPNLYSPLWSIPSTSHLKDEAFELAMFLTSKAQLLEDGLKSNALETSSLEVLGSAQFDKHFRSDVLEVARINATIAQEERPISRAGLKACEIVGNTVNAAVEKRVSTSEALNGIYEELTQLLKK</sequence>
<reference evidence="1" key="1">
    <citation type="submission" date="2020-05" db="EMBL/GenBank/DDBJ databases">
        <authorList>
            <person name="Chiriac C."/>
            <person name="Salcher M."/>
            <person name="Ghai R."/>
            <person name="Kavagutti S V."/>
        </authorList>
    </citation>
    <scope>NUCLEOTIDE SEQUENCE</scope>
</reference>
<dbReference type="Pfam" id="PF01547">
    <property type="entry name" value="SBP_bac_1"/>
    <property type="match status" value="1"/>
</dbReference>
<dbReference type="InterPro" id="IPR050490">
    <property type="entry name" value="Bact_solute-bd_prot1"/>
</dbReference>
<dbReference type="Gene3D" id="3.40.190.10">
    <property type="entry name" value="Periplasmic binding protein-like II"/>
    <property type="match status" value="2"/>
</dbReference>
<dbReference type="EMBL" id="CAESAB010000008">
    <property type="protein sequence ID" value="CAB4332965.1"/>
    <property type="molecule type" value="Genomic_DNA"/>
</dbReference>
<gene>
    <name evidence="1" type="ORF">UFOPK3820_00342</name>
</gene>
<proteinExistence type="predicted"/>
<dbReference type="AlphaFoldDB" id="A0A6J5YR57"/>
<evidence type="ECO:0000313" key="1">
    <source>
        <dbReference type="EMBL" id="CAB4332965.1"/>
    </source>
</evidence>
<dbReference type="InterPro" id="IPR006059">
    <property type="entry name" value="SBP"/>
</dbReference>
<dbReference type="PANTHER" id="PTHR43649:SF12">
    <property type="entry name" value="DIACETYLCHITOBIOSE BINDING PROTEIN DASA"/>
    <property type="match status" value="1"/>
</dbReference>
<dbReference type="PANTHER" id="PTHR43649">
    <property type="entry name" value="ARABINOSE-BINDING PROTEIN-RELATED"/>
    <property type="match status" value="1"/>
</dbReference>
<dbReference type="SUPFAM" id="SSF53850">
    <property type="entry name" value="Periplasmic binding protein-like II"/>
    <property type="match status" value="1"/>
</dbReference>
<organism evidence="1">
    <name type="scientific">freshwater metagenome</name>
    <dbReference type="NCBI Taxonomy" id="449393"/>
    <lineage>
        <taxon>unclassified sequences</taxon>
        <taxon>metagenomes</taxon>
        <taxon>ecological metagenomes</taxon>
    </lineage>
</organism>